<evidence type="ECO:0000313" key="2">
    <source>
        <dbReference type="Proteomes" id="UP000053989"/>
    </source>
</evidence>
<reference evidence="2" key="2">
    <citation type="submission" date="2015-01" db="EMBL/GenBank/DDBJ databases">
        <title>Evolutionary Origins and Diversification of the Mycorrhizal Mutualists.</title>
        <authorList>
            <consortium name="DOE Joint Genome Institute"/>
            <consortium name="Mycorrhizal Genomics Consortium"/>
            <person name="Kohler A."/>
            <person name="Kuo A."/>
            <person name="Nagy L.G."/>
            <person name="Floudas D."/>
            <person name="Copeland A."/>
            <person name="Barry K.W."/>
            <person name="Cichocki N."/>
            <person name="Veneault-Fourrey C."/>
            <person name="LaButti K."/>
            <person name="Lindquist E.A."/>
            <person name="Lipzen A."/>
            <person name="Lundell T."/>
            <person name="Morin E."/>
            <person name="Murat C."/>
            <person name="Riley R."/>
            <person name="Ohm R."/>
            <person name="Sun H."/>
            <person name="Tunlid A."/>
            <person name="Henrissat B."/>
            <person name="Grigoriev I.V."/>
            <person name="Hibbett D.S."/>
            <person name="Martin F."/>
        </authorList>
    </citation>
    <scope>NUCLEOTIDE SEQUENCE [LARGE SCALE GENOMIC DNA]</scope>
    <source>
        <strain evidence="2">Foug A</strain>
    </source>
</reference>
<dbReference type="EMBL" id="KN822006">
    <property type="protein sequence ID" value="KIM69384.1"/>
    <property type="molecule type" value="Genomic_DNA"/>
</dbReference>
<dbReference type="InParanoid" id="A0A0C3EMF0"/>
<proteinExistence type="predicted"/>
<name>A0A0C3EMF0_9AGAM</name>
<dbReference type="AlphaFoldDB" id="A0A0C3EMF0"/>
<sequence>MLRCWSISRHPKPLMLLSFTCSVLGPRWRAPLPGNLSSPICYRLSSFQTTHDFPTLRDSFVPHPLEGYRISSLHRVDGQRTYLYNVAARCVLLQSDDVKTFSHPFSGYMESARSTCCFGIPLLCRT</sequence>
<evidence type="ECO:0000313" key="1">
    <source>
        <dbReference type="EMBL" id="KIM69384.1"/>
    </source>
</evidence>
<organism evidence="1 2">
    <name type="scientific">Scleroderma citrinum Foug A</name>
    <dbReference type="NCBI Taxonomy" id="1036808"/>
    <lineage>
        <taxon>Eukaryota</taxon>
        <taxon>Fungi</taxon>
        <taxon>Dikarya</taxon>
        <taxon>Basidiomycota</taxon>
        <taxon>Agaricomycotina</taxon>
        <taxon>Agaricomycetes</taxon>
        <taxon>Agaricomycetidae</taxon>
        <taxon>Boletales</taxon>
        <taxon>Sclerodermatineae</taxon>
        <taxon>Sclerodermataceae</taxon>
        <taxon>Scleroderma</taxon>
    </lineage>
</organism>
<protein>
    <submittedName>
        <fullName evidence="1">Uncharacterized protein</fullName>
    </submittedName>
</protein>
<dbReference type="Proteomes" id="UP000053989">
    <property type="component" value="Unassembled WGS sequence"/>
</dbReference>
<accession>A0A0C3EMF0</accession>
<keyword evidence="2" id="KW-1185">Reference proteome</keyword>
<dbReference type="HOGENOM" id="CLU_1982887_0_0_1"/>
<reference evidence="1 2" key="1">
    <citation type="submission" date="2014-04" db="EMBL/GenBank/DDBJ databases">
        <authorList>
            <consortium name="DOE Joint Genome Institute"/>
            <person name="Kuo A."/>
            <person name="Kohler A."/>
            <person name="Nagy L.G."/>
            <person name="Floudas D."/>
            <person name="Copeland A."/>
            <person name="Barry K.W."/>
            <person name="Cichocki N."/>
            <person name="Veneault-Fourrey C."/>
            <person name="LaButti K."/>
            <person name="Lindquist E.A."/>
            <person name="Lipzen A."/>
            <person name="Lundell T."/>
            <person name="Morin E."/>
            <person name="Murat C."/>
            <person name="Sun H."/>
            <person name="Tunlid A."/>
            <person name="Henrissat B."/>
            <person name="Grigoriev I.V."/>
            <person name="Hibbett D.S."/>
            <person name="Martin F."/>
            <person name="Nordberg H.P."/>
            <person name="Cantor M.N."/>
            <person name="Hua S.X."/>
        </authorList>
    </citation>
    <scope>NUCLEOTIDE SEQUENCE [LARGE SCALE GENOMIC DNA]</scope>
    <source>
        <strain evidence="1 2">Foug A</strain>
    </source>
</reference>
<gene>
    <name evidence="1" type="ORF">SCLCIDRAFT_698363</name>
</gene>